<feature type="repeat" description="WD" evidence="7">
    <location>
        <begin position="84"/>
        <end position="125"/>
    </location>
</feature>
<evidence type="ECO:0000256" key="3">
    <source>
        <dbReference type="ARBA" id="ARBA00022574"/>
    </source>
</evidence>
<dbReference type="InterPro" id="IPR001680">
    <property type="entry name" value="WD40_rpt"/>
</dbReference>
<evidence type="ECO:0000256" key="7">
    <source>
        <dbReference type="PROSITE-ProRule" id="PRU00221"/>
    </source>
</evidence>
<keyword evidence="4" id="KW-0677">Repeat</keyword>
<feature type="repeat" description="WD" evidence="7">
    <location>
        <begin position="299"/>
        <end position="340"/>
    </location>
</feature>
<evidence type="ECO:0000256" key="6">
    <source>
        <dbReference type="ARBA" id="ARBA00072425"/>
    </source>
</evidence>
<protein>
    <recommendedName>
        <fullName evidence="6">Angio-associated migratory cell protein</fullName>
    </recommendedName>
</protein>
<dbReference type="FunFam" id="2.130.10.10:FF:000074">
    <property type="entry name" value="Angio-associated migratory cell protein-like protein"/>
    <property type="match status" value="1"/>
</dbReference>
<feature type="repeat" description="WD" evidence="7">
    <location>
        <begin position="41"/>
        <end position="83"/>
    </location>
</feature>
<organism evidence="8">
    <name type="scientific">Phallusia mammillata</name>
    <dbReference type="NCBI Taxonomy" id="59560"/>
    <lineage>
        <taxon>Eukaryota</taxon>
        <taxon>Metazoa</taxon>
        <taxon>Chordata</taxon>
        <taxon>Tunicata</taxon>
        <taxon>Ascidiacea</taxon>
        <taxon>Phlebobranchia</taxon>
        <taxon>Ascidiidae</taxon>
        <taxon>Phallusia</taxon>
    </lineage>
</organism>
<evidence type="ECO:0000256" key="2">
    <source>
        <dbReference type="ARBA" id="ARBA00022490"/>
    </source>
</evidence>
<evidence type="ECO:0000313" key="8">
    <source>
        <dbReference type="EMBL" id="CAB3219599.1"/>
    </source>
</evidence>
<feature type="repeat" description="WD" evidence="7">
    <location>
        <begin position="341"/>
        <end position="382"/>
    </location>
</feature>
<dbReference type="Pfam" id="PF00400">
    <property type="entry name" value="WD40"/>
    <property type="match status" value="5"/>
</dbReference>
<dbReference type="EMBL" id="LR782566">
    <property type="protein sequence ID" value="CAB3219599.1"/>
    <property type="molecule type" value="mRNA"/>
</dbReference>
<name>A0A6F9D4U8_9ASCI</name>
<dbReference type="Gene3D" id="2.130.10.10">
    <property type="entry name" value="YVTN repeat-like/Quinoprotein amine dehydrogenase"/>
    <property type="match status" value="1"/>
</dbReference>
<dbReference type="GO" id="GO:0005737">
    <property type="term" value="C:cytoplasm"/>
    <property type="evidence" value="ECO:0007669"/>
    <property type="project" value="UniProtKB-SubCell"/>
</dbReference>
<dbReference type="PROSITE" id="PS00678">
    <property type="entry name" value="WD_REPEATS_1"/>
    <property type="match status" value="2"/>
</dbReference>
<dbReference type="AlphaFoldDB" id="A0A6F9D4U8"/>
<sequence>MENQNDAEIDPGYLADELDDVDLGEEEGDGEKFYDNSHLVFSVHEGSVFVVNVDNNSGKYVVSGGEDDKAYVWEIESGEIILECTGHKDSVTCAEFNADSTLVATGDMSGIIKVWKIETKEEVFQFETSDLEWLSWHPVAPVLMAGAQDGNVWLWKIPSGGNKLFPGPGCACNCGTVLPDGKKAVFGYSDGSIRVYDLKSEECLHAISKGRDAHRDGLNQVTCDKDGQMMFSASVDGSCKIINPKTGKVSMTHKCDNIADLEKSVEYVAFSQRFHILAIASLNAILYLLDTRSGVVRNKCQHRDGITRVLWNSDETQLVTSCLDGVTRIWDARSGNLIQTCVGHSDQIFDIALTKDDKWLISASSDGTVRVYPFSDENAVES</sequence>
<gene>
    <name evidence="8" type="primary">Aamp</name>
</gene>
<dbReference type="CDD" id="cd00200">
    <property type="entry name" value="WD40"/>
    <property type="match status" value="1"/>
</dbReference>
<dbReference type="PANTHER" id="PTHR19857:SF8">
    <property type="entry name" value="ANGIO-ASSOCIATED MIGRATORY CELL PROTEIN"/>
    <property type="match status" value="1"/>
</dbReference>
<dbReference type="SUPFAM" id="SSF50998">
    <property type="entry name" value="Quinoprotein alcohol dehydrogenase-like"/>
    <property type="match status" value="1"/>
</dbReference>
<comment type="subcellular location">
    <subcellularLocation>
        <location evidence="1">Cytoplasm</location>
    </subcellularLocation>
</comment>
<dbReference type="InterPro" id="IPR015943">
    <property type="entry name" value="WD40/YVTN_repeat-like_dom_sf"/>
</dbReference>
<dbReference type="SMART" id="SM00320">
    <property type="entry name" value="WD40"/>
    <property type="match status" value="8"/>
</dbReference>
<dbReference type="PROSITE" id="PS50082">
    <property type="entry name" value="WD_REPEATS_2"/>
    <property type="match status" value="4"/>
</dbReference>
<keyword evidence="2" id="KW-0963">Cytoplasm</keyword>
<accession>A0A6F9D4U8</accession>
<dbReference type="InterPro" id="IPR011047">
    <property type="entry name" value="Quinoprotein_ADH-like_sf"/>
</dbReference>
<dbReference type="InterPro" id="IPR051179">
    <property type="entry name" value="WD_repeat_multifunction"/>
</dbReference>
<dbReference type="PROSITE" id="PS50294">
    <property type="entry name" value="WD_REPEATS_REGION"/>
    <property type="match status" value="4"/>
</dbReference>
<evidence type="ECO:0000256" key="1">
    <source>
        <dbReference type="ARBA" id="ARBA00004496"/>
    </source>
</evidence>
<proteinExistence type="evidence at transcript level"/>
<evidence type="ECO:0000256" key="5">
    <source>
        <dbReference type="ARBA" id="ARBA00059273"/>
    </source>
</evidence>
<reference evidence="8" key="1">
    <citation type="submission" date="2020-04" db="EMBL/GenBank/DDBJ databases">
        <authorList>
            <person name="Neveu A P."/>
        </authorList>
    </citation>
    <scope>NUCLEOTIDE SEQUENCE</scope>
    <source>
        <tissue evidence="8">Whole embryo</tissue>
    </source>
</reference>
<dbReference type="PANTHER" id="PTHR19857">
    <property type="entry name" value="MITOCHONDRIAL DIVISION PROTEIN 1-RELATED"/>
    <property type="match status" value="1"/>
</dbReference>
<dbReference type="InterPro" id="IPR019775">
    <property type="entry name" value="WD40_repeat_CS"/>
</dbReference>
<comment type="function">
    <text evidence="5">Plays a role in angiogenesis and cell migration. In smooth muscle cell migration, may act through the RhoA pathway.</text>
</comment>
<evidence type="ECO:0000256" key="4">
    <source>
        <dbReference type="ARBA" id="ARBA00022737"/>
    </source>
</evidence>
<keyword evidence="3 7" id="KW-0853">WD repeat</keyword>